<dbReference type="AlphaFoldDB" id="A0A8S1XQW1"/>
<dbReference type="Proteomes" id="UP000683925">
    <property type="component" value="Unassembled WGS sequence"/>
</dbReference>
<reference evidence="1" key="1">
    <citation type="submission" date="2021-01" db="EMBL/GenBank/DDBJ databases">
        <authorList>
            <consortium name="Genoscope - CEA"/>
            <person name="William W."/>
        </authorList>
    </citation>
    <scope>NUCLEOTIDE SEQUENCE</scope>
</reference>
<gene>
    <name evidence="1" type="ORF">POCTA_138.1.T1300090</name>
</gene>
<sequence length="57" mass="6547">MDMFQSGSIPKIVSLIQKSYLIVQQQSNWESTQNQEAYVNMVDLDKSVKAKGKNIRK</sequence>
<name>A0A8S1XQW1_PAROT</name>
<evidence type="ECO:0000313" key="1">
    <source>
        <dbReference type="EMBL" id="CAD8203559.1"/>
    </source>
</evidence>
<organism evidence="1 2">
    <name type="scientific">Paramecium octaurelia</name>
    <dbReference type="NCBI Taxonomy" id="43137"/>
    <lineage>
        <taxon>Eukaryota</taxon>
        <taxon>Sar</taxon>
        <taxon>Alveolata</taxon>
        <taxon>Ciliophora</taxon>
        <taxon>Intramacronucleata</taxon>
        <taxon>Oligohymenophorea</taxon>
        <taxon>Peniculida</taxon>
        <taxon>Parameciidae</taxon>
        <taxon>Paramecium</taxon>
    </lineage>
</organism>
<comment type="caution">
    <text evidence="1">The sequence shown here is derived from an EMBL/GenBank/DDBJ whole genome shotgun (WGS) entry which is preliminary data.</text>
</comment>
<proteinExistence type="predicted"/>
<dbReference type="EMBL" id="CAJJDP010000130">
    <property type="protein sequence ID" value="CAD8203559.1"/>
    <property type="molecule type" value="Genomic_DNA"/>
</dbReference>
<keyword evidence="2" id="KW-1185">Reference proteome</keyword>
<protein>
    <submittedName>
        <fullName evidence="1">Uncharacterized protein</fullName>
    </submittedName>
</protein>
<evidence type="ECO:0000313" key="2">
    <source>
        <dbReference type="Proteomes" id="UP000683925"/>
    </source>
</evidence>
<accession>A0A8S1XQW1</accession>